<accession>A0AAX4KGW3</accession>
<dbReference type="RefSeq" id="XP_066082625.1">
    <property type="nucleotide sequence ID" value="XM_066226528.1"/>
</dbReference>
<reference evidence="2 3" key="1">
    <citation type="submission" date="2024-01" db="EMBL/GenBank/DDBJ databases">
        <title>Comparative genomics of Cryptococcus and Kwoniella reveals pathogenesis evolution and contrasting modes of karyotype evolution via chromosome fusion or intercentromeric recombination.</title>
        <authorList>
            <person name="Coelho M.A."/>
            <person name="David-Palma M."/>
            <person name="Shea T."/>
            <person name="Bowers K."/>
            <person name="McGinley-Smith S."/>
            <person name="Mohammad A.W."/>
            <person name="Gnirke A."/>
            <person name="Yurkov A.M."/>
            <person name="Nowrousian M."/>
            <person name="Sun S."/>
            <person name="Cuomo C.A."/>
            <person name="Heitman J."/>
        </authorList>
    </citation>
    <scope>NUCLEOTIDE SEQUENCE [LARGE SCALE GENOMIC DNA]</scope>
    <source>
        <strain evidence="2 3">PYCC6329</strain>
    </source>
</reference>
<name>A0AAX4KGW3_9TREE</name>
<evidence type="ECO:0000256" key="1">
    <source>
        <dbReference type="SAM" id="MobiDB-lite"/>
    </source>
</evidence>
<evidence type="ECO:0000313" key="3">
    <source>
        <dbReference type="Proteomes" id="UP001358614"/>
    </source>
</evidence>
<protein>
    <recommendedName>
        <fullName evidence="4">Methyltransferase type 11 domain-containing protein</fullName>
    </recommendedName>
</protein>
<feature type="compositionally biased region" description="Polar residues" evidence="1">
    <location>
        <begin position="42"/>
        <end position="56"/>
    </location>
</feature>
<dbReference type="Gene3D" id="3.40.50.150">
    <property type="entry name" value="Vaccinia Virus protein VP39"/>
    <property type="match status" value="1"/>
</dbReference>
<dbReference type="InterPro" id="IPR029063">
    <property type="entry name" value="SAM-dependent_MTases_sf"/>
</dbReference>
<proteinExistence type="predicted"/>
<organism evidence="2 3">
    <name type="scientific">Kwoniella europaea PYCC6329</name>
    <dbReference type="NCBI Taxonomy" id="1423913"/>
    <lineage>
        <taxon>Eukaryota</taxon>
        <taxon>Fungi</taxon>
        <taxon>Dikarya</taxon>
        <taxon>Basidiomycota</taxon>
        <taxon>Agaricomycotina</taxon>
        <taxon>Tremellomycetes</taxon>
        <taxon>Tremellales</taxon>
        <taxon>Cryptococcaceae</taxon>
        <taxon>Kwoniella</taxon>
    </lineage>
</organism>
<dbReference type="GeneID" id="91101533"/>
<dbReference type="AlphaFoldDB" id="A0AAX4KGW3"/>
<evidence type="ECO:0008006" key="4">
    <source>
        <dbReference type="Google" id="ProtNLM"/>
    </source>
</evidence>
<feature type="region of interest" description="Disordered" evidence="1">
    <location>
        <begin position="39"/>
        <end position="64"/>
    </location>
</feature>
<dbReference type="KEGG" id="ker:91101533"/>
<keyword evidence="3" id="KW-1185">Reference proteome</keyword>
<dbReference type="EMBL" id="CP144089">
    <property type="protein sequence ID" value="WWD04658.1"/>
    <property type="molecule type" value="Genomic_DNA"/>
</dbReference>
<evidence type="ECO:0000313" key="2">
    <source>
        <dbReference type="EMBL" id="WWD04658.1"/>
    </source>
</evidence>
<sequence length="274" mass="30704">MPVSTDFSSPVYWSNRFESESSFEWLMSDEDLLPFLEENLPQPFSGQDDGSGTIPTVDNDDQQRSTNASTTLDILHFGSGTSSLGSSLQRYFDSAKSTSKTKAKGKCRDKVQVYDSDYVPTPQSSHPSDVDVPFILLNVLSLQSLKFNTPEDKWDLIVDKSTCDAISCGGPLPRSTVDQGEEEENGSISNPIERLLYNLSRVTKIGGRWISISYSSNRFDDEIYTKYGWKLIKKQMISTTYISGGKIVKDSRSGEERVVHEPETGVWMYVLEKV</sequence>
<dbReference type="Proteomes" id="UP001358614">
    <property type="component" value="Chromosome 1"/>
</dbReference>
<gene>
    <name evidence="2" type="ORF">V865_002729</name>
</gene>